<gene>
    <name evidence="2" type="ORF">D2E76_23995</name>
</gene>
<evidence type="ECO:0000313" key="3">
    <source>
        <dbReference type="Proteomes" id="UP000284557"/>
    </source>
</evidence>
<name>A0ABD7HIH7_9MYCO</name>
<accession>A0ABD7HIH7</accession>
<sequence length="295" mass="32337">MSEQIPAEDGMYSGIPDEVYHGDRTSLSSSGARALLAPSCPEIFRYEQLQPPAPKPQYDFGHVAHKFVLGEGSEIAELDPAIHGLNKDGSPSKSPTSTAMWQEAAEAARYRGQIPMHIAEVAKAKAMAAKVREHPLAAALLADGTPELSGYWHDPETGVRLRFRPDWLPNPGRGRLIVVDYKTATSAHPGHFARAAADYGYHQQVPWYLDGLAACDIADDAAFVFIVQSKTPPFPVSVIELKPDDIELGRRRNRKAIDLYAACAAHDHWPDYGQGVHSVSLPSYAVYQQEGDLEQ</sequence>
<feature type="domain" description="Putative exodeoxyribonuclease 8 PDDEXK-like" evidence="1">
    <location>
        <begin position="118"/>
        <end position="273"/>
    </location>
</feature>
<dbReference type="RefSeq" id="WP_119596570.1">
    <property type="nucleotide sequence ID" value="NZ_QXBN01000026.1"/>
</dbReference>
<organism evidence="2 3">
    <name type="scientific">Mycobacteroides abscessus</name>
    <dbReference type="NCBI Taxonomy" id="36809"/>
    <lineage>
        <taxon>Bacteria</taxon>
        <taxon>Bacillati</taxon>
        <taxon>Actinomycetota</taxon>
        <taxon>Actinomycetes</taxon>
        <taxon>Mycobacteriales</taxon>
        <taxon>Mycobacteriaceae</taxon>
        <taxon>Mycobacteroides</taxon>
    </lineage>
</organism>
<evidence type="ECO:0000259" key="1">
    <source>
        <dbReference type="Pfam" id="PF12684"/>
    </source>
</evidence>
<dbReference type="Proteomes" id="UP000284557">
    <property type="component" value="Unassembled WGS sequence"/>
</dbReference>
<dbReference type="Gene3D" id="3.90.320.10">
    <property type="match status" value="1"/>
</dbReference>
<evidence type="ECO:0000313" key="2">
    <source>
        <dbReference type="EMBL" id="RIT32107.1"/>
    </source>
</evidence>
<comment type="caution">
    <text evidence="2">The sequence shown here is derived from an EMBL/GenBank/DDBJ whole genome shotgun (WGS) entry which is preliminary data.</text>
</comment>
<proteinExistence type="predicted"/>
<dbReference type="InterPro" id="IPR011604">
    <property type="entry name" value="PDDEXK-like_dom_sf"/>
</dbReference>
<reference evidence="2 3" key="1">
    <citation type="submission" date="2018-08" db="EMBL/GenBank/DDBJ databases">
        <title>Linezolid Resistance in Mycobacterium abscessus: MIC Distribution and Comprehensive Investigation of Resistance Mechanisms.</title>
        <authorList>
            <person name="Ye M."/>
            <person name="Xu L."/>
            <person name="Zou Y."/>
            <person name="Li B."/>
            <person name="Guo Q."/>
            <person name="Zhang Y."/>
            <person name="Zhan M."/>
            <person name="Xu B."/>
            <person name="Yu F."/>
            <person name="Zhang Z."/>
            <person name="Chu H."/>
        </authorList>
    </citation>
    <scope>NUCLEOTIDE SEQUENCE [LARGE SCALE GENOMIC DNA]</scope>
    <source>
        <strain evidence="2 3">G143</strain>
    </source>
</reference>
<protein>
    <submittedName>
        <fullName evidence="2">RecE</fullName>
    </submittedName>
</protein>
<dbReference type="InterPro" id="IPR024432">
    <property type="entry name" value="Put_RecE_PDDEXK-like_dom"/>
</dbReference>
<dbReference type="AlphaFoldDB" id="A0ABD7HIH7"/>
<dbReference type="EMBL" id="QXBN01000026">
    <property type="protein sequence ID" value="RIT32107.1"/>
    <property type="molecule type" value="Genomic_DNA"/>
</dbReference>
<dbReference type="Pfam" id="PF12684">
    <property type="entry name" value="DUF3799"/>
    <property type="match status" value="1"/>
</dbReference>